<evidence type="ECO:0000256" key="1">
    <source>
        <dbReference type="SAM" id="SignalP"/>
    </source>
</evidence>
<name>A0A023FBC0_AMBCJ</name>
<evidence type="ECO:0000313" key="2">
    <source>
        <dbReference type="EMBL" id="JAC18811.1"/>
    </source>
</evidence>
<organism evidence="2">
    <name type="scientific">Amblyomma cajennense</name>
    <name type="common">Cayenne tick</name>
    <name type="synonym">Acarus cajennensis</name>
    <dbReference type="NCBI Taxonomy" id="34607"/>
    <lineage>
        <taxon>Eukaryota</taxon>
        <taxon>Metazoa</taxon>
        <taxon>Ecdysozoa</taxon>
        <taxon>Arthropoda</taxon>
        <taxon>Chelicerata</taxon>
        <taxon>Arachnida</taxon>
        <taxon>Acari</taxon>
        <taxon>Parasitiformes</taxon>
        <taxon>Ixodida</taxon>
        <taxon>Ixodoidea</taxon>
        <taxon>Ixodidae</taxon>
        <taxon>Amblyomminae</taxon>
        <taxon>Amblyomma</taxon>
    </lineage>
</organism>
<dbReference type="EMBL" id="GBBK01005671">
    <property type="protein sequence ID" value="JAC18811.1"/>
    <property type="molecule type" value="mRNA"/>
</dbReference>
<reference evidence="2" key="1">
    <citation type="submission" date="2014-03" db="EMBL/GenBank/DDBJ databases">
        <title>The sialotranscriptome of Amblyomma triste, Amblyomma parvum and Amblyomma cajennense ticks, uncovered by 454-based RNA-seq.</title>
        <authorList>
            <person name="Garcia G.R."/>
            <person name="Gardinassi L.G."/>
            <person name="Ribeiro J.M."/>
            <person name="Anatriello E."/>
            <person name="Ferreira B.R."/>
            <person name="Moreira H.N."/>
            <person name="Mafra C."/>
            <person name="Olegario M.M."/>
            <person name="Szabo P.J."/>
            <person name="Miranda-Santos I.K."/>
            <person name="Maruyama S.R."/>
        </authorList>
    </citation>
    <scope>NUCLEOTIDE SEQUENCE</scope>
    <source>
        <strain evidence="2">Uberlandia</strain>
        <tissue evidence="2">Salivary glands</tissue>
    </source>
</reference>
<sequence>MKACLGSWAVSLLYSMATLCVQTNHDLMAAAKMKACARDTCIGTMCIEENIHGCLHPHCSRCKAACIHGWGHERSNMRRFAHLHV</sequence>
<accession>A0A023FBC0</accession>
<feature type="chain" id="PRO_5001514767" evidence="1">
    <location>
        <begin position="21"/>
        <end position="85"/>
    </location>
</feature>
<keyword evidence="1" id="KW-0732">Signal</keyword>
<protein>
    <submittedName>
        <fullName evidence="2">Putative secreted protein</fullName>
    </submittedName>
</protein>
<dbReference type="AlphaFoldDB" id="A0A023FBC0"/>
<feature type="signal peptide" evidence="1">
    <location>
        <begin position="1"/>
        <end position="20"/>
    </location>
</feature>
<proteinExistence type="evidence at transcript level"/>